<dbReference type="Proteomes" id="UP001201463">
    <property type="component" value="Unassembled WGS sequence"/>
</dbReference>
<feature type="chain" id="PRO_5047174292" evidence="1">
    <location>
        <begin position="41"/>
        <end position="194"/>
    </location>
</feature>
<dbReference type="InterPro" id="IPR025293">
    <property type="entry name" value="YfiR/HmsC-like"/>
</dbReference>
<accession>A0ABS8XD55</accession>
<keyword evidence="3" id="KW-1185">Reference proteome</keyword>
<feature type="signal peptide" evidence="1">
    <location>
        <begin position="1"/>
        <end position="40"/>
    </location>
</feature>
<keyword evidence="1" id="KW-0732">Signal</keyword>
<dbReference type="RefSeq" id="WP_233393375.1">
    <property type="nucleotide sequence ID" value="NZ_JAJTWT010000006.1"/>
</dbReference>
<gene>
    <name evidence="2" type="ORF">LXT12_16505</name>
</gene>
<comment type="caution">
    <text evidence="2">The sequence shown here is derived from an EMBL/GenBank/DDBJ whole genome shotgun (WGS) entry which is preliminary data.</text>
</comment>
<evidence type="ECO:0000256" key="1">
    <source>
        <dbReference type="SAM" id="SignalP"/>
    </source>
</evidence>
<reference evidence="2 3" key="1">
    <citation type="submission" date="2021-12" db="EMBL/GenBank/DDBJ databases">
        <title>Genome seq of p7.</title>
        <authorList>
            <person name="Seo T."/>
        </authorList>
    </citation>
    <scope>NUCLEOTIDE SEQUENCE [LARGE SCALE GENOMIC DNA]</scope>
    <source>
        <strain evidence="2 3">P7</strain>
    </source>
</reference>
<organism evidence="2 3">
    <name type="scientific">Pelomonas caseinilytica</name>
    <dbReference type="NCBI Taxonomy" id="2906763"/>
    <lineage>
        <taxon>Bacteria</taxon>
        <taxon>Pseudomonadati</taxon>
        <taxon>Pseudomonadota</taxon>
        <taxon>Betaproteobacteria</taxon>
        <taxon>Burkholderiales</taxon>
        <taxon>Sphaerotilaceae</taxon>
        <taxon>Roseateles</taxon>
    </lineage>
</organism>
<protein>
    <submittedName>
        <fullName evidence="2">YfiR family protein</fullName>
    </submittedName>
</protein>
<name>A0ABS8XD55_9BURK</name>
<evidence type="ECO:0000313" key="3">
    <source>
        <dbReference type="Proteomes" id="UP001201463"/>
    </source>
</evidence>
<proteinExistence type="predicted"/>
<sequence>MPGAPVIASRFPCRPWPAVRAAAPWLLGLLCLALARPAAAQATSPEVLKAEVVYRVLMFVNWPADREQPGRSLQLCTVGEGRMDGALQVLAGRSIRQLTVDVRHGVRAEQLAGCHLLYLPAPQPALRAALAELPVLVVSDAATMLDQGAMLNLQVEDGRIVFDVELDAARRVGLVVSTKLLRLARFVRHQVSAP</sequence>
<dbReference type="Pfam" id="PF13689">
    <property type="entry name" value="DUF4154"/>
    <property type="match status" value="1"/>
</dbReference>
<evidence type="ECO:0000313" key="2">
    <source>
        <dbReference type="EMBL" id="MCE4538856.1"/>
    </source>
</evidence>
<dbReference type="EMBL" id="JAJTWT010000006">
    <property type="protein sequence ID" value="MCE4538856.1"/>
    <property type="molecule type" value="Genomic_DNA"/>
</dbReference>